<dbReference type="Proteomes" id="UP001178507">
    <property type="component" value="Unassembled WGS sequence"/>
</dbReference>
<evidence type="ECO:0000313" key="1">
    <source>
        <dbReference type="EMBL" id="CAJ1396463.1"/>
    </source>
</evidence>
<accession>A0AA36J0U7</accession>
<comment type="caution">
    <text evidence="1">The sequence shown here is derived from an EMBL/GenBank/DDBJ whole genome shotgun (WGS) entry which is preliminary data.</text>
</comment>
<dbReference type="EMBL" id="CAUJNA010003232">
    <property type="protein sequence ID" value="CAJ1396463.1"/>
    <property type="molecule type" value="Genomic_DNA"/>
</dbReference>
<name>A0AA36J0U7_9DINO</name>
<organism evidence="1 2">
    <name type="scientific">Effrenium voratum</name>
    <dbReference type="NCBI Taxonomy" id="2562239"/>
    <lineage>
        <taxon>Eukaryota</taxon>
        <taxon>Sar</taxon>
        <taxon>Alveolata</taxon>
        <taxon>Dinophyceae</taxon>
        <taxon>Suessiales</taxon>
        <taxon>Symbiodiniaceae</taxon>
        <taxon>Effrenium</taxon>
    </lineage>
</organism>
<keyword evidence="2" id="KW-1185">Reference proteome</keyword>
<sequence>MFDAAEVDPFALERTCESDSLELAQEVFLHATQALLLLAANGYPRAVRSTAARRNAELRRARGDQEAAAQLALEEDTTEEVKEFLLRLVPYFGLPAAVVYPLWKLLRKICLVASIFGHDLQQEAVQAAVLLAAGGLHSAEAAQPRLEKALQALWKRLARGAVRAVPVGTVLGALVDLQGQAGELILAHFRKGSKQQDYSAPLDPEPTLADFLQMLQQTGRSQQKWSLHVCSVLSLDLAAWLIVSALGPILLNFEMGPNTLLSSL</sequence>
<reference evidence="1" key="1">
    <citation type="submission" date="2023-08" db="EMBL/GenBank/DDBJ databases">
        <authorList>
            <person name="Chen Y."/>
            <person name="Shah S."/>
            <person name="Dougan E. K."/>
            <person name="Thang M."/>
            <person name="Chan C."/>
        </authorList>
    </citation>
    <scope>NUCLEOTIDE SEQUENCE</scope>
</reference>
<proteinExistence type="predicted"/>
<dbReference type="AlphaFoldDB" id="A0AA36J0U7"/>
<gene>
    <name evidence="1" type="ORF">EVOR1521_LOCUS20693</name>
</gene>
<protein>
    <submittedName>
        <fullName evidence="1">Uncharacterized protein</fullName>
    </submittedName>
</protein>
<evidence type="ECO:0000313" key="2">
    <source>
        <dbReference type="Proteomes" id="UP001178507"/>
    </source>
</evidence>